<feature type="transmembrane region" description="Helical" evidence="8">
    <location>
        <begin position="90"/>
        <end position="110"/>
    </location>
</feature>
<dbReference type="CDD" id="cd17503">
    <property type="entry name" value="MFS_LmrB_MDR_like"/>
    <property type="match status" value="1"/>
</dbReference>
<evidence type="ECO:0000256" key="2">
    <source>
        <dbReference type="ARBA" id="ARBA00008537"/>
    </source>
</evidence>
<dbReference type="Gene3D" id="1.20.1250.20">
    <property type="entry name" value="MFS general substrate transporter like domains"/>
    <property type="match status" value="1"/>
</dbReference>
<proteinExistence type="inferred from homology"/>
<dbReference type="SUPFAM" id="SSF103473">
    <property type="entry name" value="MFS general substrate transporter"/>
    <property type="match status" value="1"/>
</dbReference>
<feature type="transmembrane region" description="Helical" evidence="8">
    <location>
        <begin position="150"/>
        <end position="173"/>
    </location>
</feature>
<feature type="transmembrane region" description="Helical" evidence="8">
    <location>
        <begin position="63"/>
        <end position="83"/>
    </location>
</feature>
<comment type="similarity">
    <text evidence="2">Belongs to the major facilitator superfamily. EmrB family.</text>
</comment>
<dbReference type="InterPro" id="IPR011701">
    <property type="entry name" value="MFS"/>
</dbReference>
<protein>
    <submittedName>
        <fullName evidence="10">DHA2 family lincomycin resistance protein-like MFS transporter</fullName>
    </submittedName>
</protein>
<dbReference type="InterPro" id="IPR020846">
    <property type="entry name" value="MFS_dom"/>
</dbReference>
<feature type="transmembrane region" description="Helical" evidence="8">
    <location>
        <begin position="245"/>
        <end position="263"/>
    </location>
</feature>
<evidence type="ECO:0000313" key="10">
    <source>
        <dbReference type="EMBL" id="TQL43543.1"/>
    </source>
</evidence>
<feature type="domain" description="Major facilitator superfamily (MFS) profile" evidence="9">
    <location>
        <begin position="25"/>
        <end position="481"/>
    </location>
</feature>
<keyword evidence="3" id="KW-0813">Transport</keyword>
<dbReference type="Proteomes" id="UP000319094">
    <property type="component" value="Unassembled WGS sequence"/>
</dbReference>
<dbReference type="PROSITE" id="PS50850">
    <property type="entry name" value="MFS"/>
    <property type="match status" value="1"/>
</dbReference>
<evidence type="ECO:0000256" key="4">
    <source>
        <dbReference type="ARBA" id="ARBA00022475"/>
    </source>
</evidence>
<dbReference type="AlphaFoldDB" id="A0A542Y666"/>
<reference evidence="10 11" key="1">
    <citation type="submission" date="2019-06" db="EMBL/GenBank/DDBJ databases">
        <title>Sequencing the genomes of 1000 actinobacteria strains.</title>
        <authorList>
            <person name="Klenk H.-P."/>
        </authorList>
    </citation>
    <scope>NUCLEOTIDE SEQUENCE [LARGE SCALE GENOMIC DNA]</scope>
    <source>
        <strain evidence="10 11">DSM 8803</strain>
    </source>
</reference>
<dbReference type="PRINTS" id="PR01036">
    <property type="entry name" value="TCRTETB"/>
</dbReference>
<dbReference type="InterPro" id="IPR004638">
    <property type="entry name" value="EmrB-like"/>
</dbReference>
<gene>
    <name evidence="10" type="ORF">FB468_1569</name>
</gene>
<sequence>MSQSTHENAQPVAAPAAQGGRGTALIWILLAGAFVMVLNETVMGVALPPLMREFGVSASAGQWLTTAYMLVMAVVIPMSGFLLQRFTPRAIFVAALGLFTLGTAAAAFAPVFGMLVFARIAQAAGTAIIMPLLSTTILTRIPEERRGRMMGLIAIVMSAAPALGPTFSGMLITALGWRAVFLSVLPIAVVVLVVGGLLIGKGEKGAPVKFDVLSALLSVVAFGGLVYGLGSLGQAVDGGAPVPPAIPIVLGAVGLVLFIWRQLALQRRGAAFLDLRPFRERPFWVGIVLISVVMLSMFGSLILLPIYMQNVLGLTPLAAGLAVLPGGLLMGVAAPFVGALFDKVGARPLVIPGAFVVSAALVLFMQLGASSPVWLVVVAMLVLNLGIALMMTPLMTSSLGSLAPELYSHGSAIFSTVQQLAGAVGTAMFVTLMAVGTSNAAVAGAEAAAATAQGIHVAFIVAAASSVLAVVLAFFVPKKRPATVAG</sequence>
<evidence type="ECO:0000259" key="9">
    <source>
        <dbReference type="PROSITE" id="PS50850"/>
    </source>
</evidence>
<dbReference type="RefSeq" id="WP_246055804.1">
    <property type="nucleotide sequence ID" value="NZ_BAAAUY010000002.1"/>
</dbReference>
<comment type="caution">
    <text evidence="10">The sequence shown here is derived from an EMBL/GenBank/DDBJ whole genome shotgun (WGS) entry which is preliminary data.</text>
</comment>
<evidence type="ECO:0000256" key="8">
    <source>
        <dbReference type="SAM" id="Phobius"/>
    </source>
</evidence>
<evidence type="ECO:0000256" key="3">
    <source>
        <dbReference type="ARBA" id="ARBA00022448"/>
    </source>
</evidence>
<feature type="transmembrane region" description="Helical" evidence="8">
    <location>
        <begin position="412"/>
        <end position="435"/>
    </location>
</feature>
<keyword evidence="7 8" id="KW-0472">Membrane</keyword>
<feature type="transmembrane region" description="Helical" evidence="8">
    <location>
        <begin position="349"/>
        <end position="367"/>
    </location>
</feature>
<keyword evidence="4" id="KW-1003">Cell membrane</keyword>
<feature type="transmembrane region" description="Helical" evidence="8">
    <location>
        <begin position="24"/>
        <end position="51"/>
    </location>
</feature>
<dbReference type="EMBL" id="VFON01000001">
    <property type="protein sequence ID" value="TQL43543.1"/>
    <property type="molecule type" value="Genomic_DNA"/>
</dbReference>
<evidence type="ECO:0000256" key="7">
    <source>
        <dbReference type="ARBA" id="ARBA00023136"/>
    </source>
</evidence>
<feature type="transmembrane region" description="Helical" evidence="8">
    <location>
        <begin position="116"/>
        <end position="138"/>
    </location>
</feature>
<organism evidence="10 11">
    <name type="scientific">Leucobacter komagatae</name>
    <dbReference type="NCBI Taxonomy" id="55969"/>
    <lineage>
        <taxon>Bacteria</taxon>
        <taxon>Bacillati</taxon>
        <taxon>Actinomycetota</taxon>
        <taxon>Actinomycetes</taxon>
        <taxon>Micrococcales</taxon>
        <taxon>Microbacteriaceae</taxon>
        <taxon>Leucobacter</taxon>
    </lineage>
</organism>
<comment type="subcellular location">
    <subcellularLocation>
        <location evidence="1">Cell membrane</location>
        <topology evidence="1">Multi-pass membrane protein</topology>
    </subcellularLocation>
</comment>
<dbReference type="InterPro" id="IPR036259">
    <property type="entry name" value="MFS_trans_sf"/>
</dbReference>
<evidence type="ECO:0000256" key="1">
    <source>
        <dbReference type="ARBA" id="ARBA00004651"/>
    </source>
</evidence>
<evidence type="ECO:0000256" key="6">
    <source>
        <dbReference type="ARBA" id="ARBA00022989"/>
    </source>
</evidence>
<feature type="transmembrane region" description="Helical" evidence="8">
    <location>
        <begin position="283"/>
        <end position="308"/>
    </location>
</feature>
<keyword evidence="6 8" id="KW-1133">Transmembrane helix</keyword>
<accession>A0A542Y666</accession>
<evidence type="ECO:0000256" key="5">
    <source>
        <dbReference type="ARBA" id="ARBA00022692"/>
    </source>
</evidence>
<feature type="transmembrane region" description="Helical" evidence="8">
    <location>
        <begin position="179"/>
        <end position="200"/>
    </location>
</feature>
<feature type="transmembrane region" description="Helical" evidence="8">
    <location>
        <begin position="314"/>
        <end position="337"/>
    </location>
</feature>
<dbReference type="GO" id="GO:0005886">
    <property type="term" value="C:plasma membrane"/>
    <property type="evidence" value="ECO:0007669"/>
    <property type="project" value="UniProtKB-SubCell"/>
</dbReference>
<keyword evidence="5 8" id="KW-0812">Transmembrane</keyword>
<name>A0A542Y666_9MICO</name>
<dbReference type="NCBIfam" id="TIGR00711">
    <property type="entry name" value="efflux_EmrB"/>
    <property type="match status" value="1"/>
</dbReference>
<dbReference type="Pfam" id="PF07690">
    <property type="entry name" value="MFS_1"/>
    <property type="match status" value="1"/>
</dbReference>
<feature type="transmembrane region" description="Helical" evidence="8">
    <location>
        <begin position="212"/>
        <end position="233"/>
    </location>
</feature>
<evidence type="ECO:0000313" key="11">
    <source>
        <dbReference type="Proteomes" id="UP000319094"/>
    </source>
</evidence>
<keyword evidence="11" id="KW-1185">Reference proteome</keyword>
<dbReference type="Gene3D" id="1.20.1720.10">
    <property type="entry name" value="Multidrug resistance protein D"/>
    <property type="match status" value="1"/>
</dbReference>
<feature type="transmembrane region" description="Helical" evidence="8">
    <location>
        <begin position="373"/>
        <end position="391"/>
    </location>
</feature>
<dbReference type="PANTHER" id="PTHR42718">
    <property type="entry name" value="MAJOR FACILITATOR SUPERFAMILY MULTIDRUG TRANSPORTER MFSC"/>
    <property type="match status" value="1"/>
</dbReference>
<dbReference type="PANTHER" id="PTHR42718:SF9">
    <property type="entry name" value="MAJOR FACILITATOR SUPERFAMILY MULTIDRUG TRANSPORTER MFSC"/>
    <property type="match status" value="1"/>
</dbReference>
<dbReference type="GO" id="GO:0022857">
    <property type="term" value="F:transmembrane transporter activity"/>
    <property type="evidence" value="ECO:0007669"/>
    <property type="project" value="InterPro"/>
</dbReference>
<feature type="transmembrane region" description="Helical" evidence="8">
    <location>
        <begin position="455"/>
        <end position="476"/>
    </location>
</feature>